<keyword evidence="6 17" id="KW-0547">Nucleotide-binding</keyword>
<evidence type="ECO:0000256" key="11">
    <source>
        <dbReference type="ARBA" id="ARBA00023235"/>
    </source>
</evidence>
<accession>A0ABQ6LUW4</accession>
<evidence type="ECO:0000256" key="18">
    <source>
        <dbReference type="HAMAP-Rule" id="MF_01966"/>
    </source>
</evidence>
<dbReference type="EC" id="4.2.1.136" evidence="19"/>
<comment type="catalytic activity">
    <reaction evidence="1 18 19">
        <text>(6R)-NADHX = (6S)-NADHX</text>
        <dbReference type="Rhea" id="RHEA:32215"/>
        <dbReference type="ChEBI" id="CHEBI:64074"/>
        <dbReference type="ChEBI" id="CHEBI:64075"/>
        <dbReference type="EC" id="5.1.99.6"/>
    </reaction>
</comment>
<dbReference type="InterPro" id="IPR030677">
    <property type="entry name" value="Nnr"/>
</dbReference>
<dbReference type="RefSeq" id="WP_285762410.1">
    <property type="nucleotide sequence ID" value="NZ_BSYJ01000001.1"/>
</dbReference>
<dbReference type="Pfam" id="PF01256">
    <property type="entry name" value="Carb_kinase"/>
    <property type="match status" value="1"/>
</dbReference>
<evidence type="ECO:0000256" key="3">
    <source>
        <dbReference type="ARBA" id="ARBA00006001"/>
    </source>
</evidence>
<feature type="binding site" evidence="17">
    <location>
        <position position="259"/>
    </location>
    <ligand>
        <name>(6S)-NADPHX</name>
        <dbReference type="ChEBI" id="CHEBI:64076"/>
    </ligand>
</feature>
<dbReference type="EMBL" id="BSYJ01000001">
    <property type="protein sequence ID" value="GMG85886.1"/>
    <property type="molecule type" value="Genomic_DNA"/>
</dbReference>
<dbReference type="NCBIfam" id="TIGR00196">
    <property type="entry name" value="yjeF_cterm"/>
    <property type="match status" value="1"/>
</dbReference>
<evidence type="ECO:0000256" key="9">
    <source>
        <dbReference type="ARBA" id="ARBA00022958"/>
    </source>
</evidence>
<evidence type="ECO:0000313" key="22">
    <source>
        <dbReference type="EMBL" id="GMG85886.1"/>
    </source>
</evidence>
<feature type="binding site" evidence="18">
    <location>
        <begin position="132"/>
        <end position="138"/>
    </location>
    <ligand>
        <name>(6S)-NADPHX</name>
        <dbReference type="ChEBI" id="CHEBI:64076"/>
    </ligand>
</feature>
<comment type="cofactor">
    <cofactor evidence="18 19">
        <name>K(+)</name>
        <dbReference type="ChEBI" id="CHEBI:29103"/>
    </cofactor>
    <text evidence="18 19">Binds 1 potassium ion per subunit.</text>
</comment>
<gene>
    <name evidence="18" type="primary">nnrE</name>
    <name evidence="17" type="synonym">nnrD</name>
    <name evidence="22" type="ORF">MNKW57_02070</name>
</gene>
<evidence type="ECO:0000256" key="12">
    <source>
        <dbReference type="ARBA" id="ARBA00023239"/>
    </source>
</evidence>
<organism evidence="22 23">
    <name type="scientific">Biformimicrobium ophioploci</name>
    <dbReference type="NCBI Taxonomy" id="3036711"/>
    <lineage>
        <taxon>Bacteria</taxon>
        <taxon>Pseudomonadati</taxon>
        <taxon>Pseudomonadota</taxon>
        <taxon>Gammaproteobacteria</taxon>
        <taxon>Cellvibrionales</taxon>
        <taxon>Microbulbiferaceae</taxon>
        <taxon>Biformimicrobium</taxon>
    </lineage>
</organism>
<dbReference type="InterPro" id="IPR004443">
    <property type="entry name" value="YjeF_N_dom"/>
</dbReference>
<dbReference type="PROSITE" id="PS51383">
    <property type="entry name" value="YJEF_C_3"/>
    <property type="match status" value="1"/>
</dbReference>
<protein>
    <recommendedName>
        <fullName evidence="19">Bifunctional NAD(P)H-hydrate repair enzyme</fullName>
    </recommendedName>
    <alternativeName>
        <fullName evidence="19">Nicotinamide nucleotide repair protein</fullName>
    </alternativeName>
    <domain>
        <recommendedName>
            <fullName evidence="19">ADP-dependent (S)-NAD(P)H-hydrate dehydratase</fullName>
            <ecNumber evidence="19">4.2.1.136</ecNumber>
        </recommendedName>
        <alternativeName>
            <fullName evidence="19">ADP-dependent NAD(P)HX dehydratase</fullName>
        </alternativeName>
    </domain>
    <domain>
        <recommendedName>
            <fullName evidence="19">NAD(P)H-hydrate epimerase</fullName>
            <ecNumber evidence="19">5.1.99.6</ecNumber>
        </recommendedName>
    </domain>
</protein>
<feature type="binding site" evidence="18">
    <location>
        <position position="164"/>
    </location>
    <ligand>
        <name>K(+)</name>
        <dbReference type="ChEBI" id="CHEBI:29103"/>
    </ligand>
</feature>
<comment type="subunit">
    <text evidence="17">Homotetramer.</text>
</comment>
<dbReference type="PIRSF" id="PIRSF017184">
    <property type="entry name" value="Nnr"/>
    <property type="match status" value="1"/>
</dbReference>
<dbReference type="EC" id="5.1.99.6" evidence="19"/>
<evidence type="ECO:0000256" key="16">
    <source>
        <dbReference type="ARBA" id="ARBA00049209"/>
    </source>
</evidence>
<feature type="binding site" evidence="18">
    <location>
        <position position="161"/>
    </location>
    <ligand>
        <name>(6S)-NADPHX</name>
        <dbReference type="ChEBI" id="CHEBI:64076"/>
    </ligand>
</feature>
<evidence type="ECO:0000256" key="1">
    <source>
        <dbReference type="ARBA" id="ARBA00000013"/>
    </source>
</evidence>
<dbReference type="PANTHER" id="PTHR12592:SF0">
    <property type="entry name" value="ATP-DEPENDENT (S)-NAD(P)H-HYDRATE DEHYDRATASE"/>
    <property type="match status" value="1"/>
</dbReference>
<comment type="function">
    <text evidence="17">Catalyzes the dehydration of the S-form of NAD(P)HX at the expense of ADP, which is converted to AMP. Together with NAD(P)HX epimerase, which catalyzes the epimerization of the S- and R-forms, the enzyme allows the repair of both epimers of NAD(P)HX, a damaged form of NAD(P)H that is a result of enzymatic or heat-dependent hydration.</text>
</comment>
<evidence type="ECO:0000256" key="15">
    <source>
        <dbReference type="ARBA" id="ARBA00048238"/>
    </source>
</evidence>
<keyword evidence="9 18" id="KW-0630">Potassium</keyword>
<evidence type="ECO:0000256" key="13">
    <source>
        <dbReference type="ARBA" id="ARBA00023268"/>
    </source>
</evidence>
<dbReference type="Proteomes" id="UP001224392">
    <property type="component" value="Unassembled WGS sequence"/>
</dbReference>
<keyword evidence="12 17" id="KW-0456">Lyase</keyword>
<name>A0ABQ6LUW4_9GAMM</name>
<keyword evidence="10 17" id="KW-0520">NAD</keyword>
<comment type="function">
    <text evidence="18">Catalyzes the epimerization of the S- and R-forms of NAD(P)HX, a damaged form of NAD(P)H that is a result of enzymatic or heat-dependent hydration. This is a prerequisite for the S-specific NAD(P)H-hydrate dehydratase to allow the repair of both epimers of NAD(P)HX.</text>
</comment>
<proteinExistence type="inferred from homology"/>
<comment type="catalytic activity">
    <reaction evidence="2 18 19">
        <text>(6R)-NADPHX = (6S)-NADPHX</text>
        <dbReference type="Rhea" id="RHEA:32227"/>
        <dbReference type="ChEBI" id="CHEBI:64076"/>
        <dbReference type="ChEBI" id="CHEBI:64077"/>
        <dbReference type="EC" id="5.1.99.6"/>
    </reaction>
</comment>
<feature type="domain" description="YjeF N-terminal" evidence="21">
    <location>
        <begin position="17"/>
        <end position="217"/>
    </location>
</feature>
<keyword evidence="23" id="KW-1185">Reference proteome</keyword>
<evidence type="ECO:0000256" key="2">
    <source>
        <dbReference type="ARBA" id="ARBA00000909"/>
    </source>
</evidence>
<comment type="similarity">
    <text evidence="3 19">In the N-terminal section; belongs to the NnrE/AIBP family.</text>
</comment>
<dbReference type="NCBIfam" id="TIGR00197">
    <property type="entry name" value="yjeF_nterm"/>
    <property type="match status" value="1"/>
</dbReference>
<feature type="binding site" evidence="17">
    <location>
        <begin position="407"/>
        <end position="411"/>
    </location>
    <ligand>
        <name>AMP</name>
        <dbReference type="ChEBI" id="CHEBI:456215"/>
    </ligand>
</feature>
<evidence type="ECO:0000256" key="14">
    <source>
        <dbReference type="ARBA" id="ARBA00025153"/>
    </source>
</evidence>
<comment type="similarity">
    <text evidence="18">Belongs to the NnrE/AIBP family.</text>
</comment>
<dbReference type="PANTHER" id="PTHR12592">
    <property type="entry name" value="ATP-DEPENDENT (S)-NAD(P)H-HYDRATE DEHYDRATASE FAMILY MEMBER"/>
    <property type="match status" value="1"/>
</dbReference>
<keyword evidence="11 18" id="KW-0413">Isomerase</keyword>
<dbReference type="InterPro" id="IPR029056">
    <property type="entry name" value="Ribokinase-like"/>
</dbReference>
<comment type="similarity">
    <text evidence="17">Belongs to the NnrD/CARKD family.</text>
</comment>
<evidence type="ECO:0000256" key="4">
    <source>
        <dbReference type="ARBA" id="ARBA00009524"/>
    </source>
</evidence>
<feature type="domain" description="YjeF C-terminal" evidence="20">
    <location>
        <begin position="224"/>
        <end position="492"/>
    </location>
</feature>
<comment type="caution">
    <text evidence="18">Lacks conserved residue(s) required for the propagation of feature annotation.</text>
</comment>
<keyword evidence="7 17" id="KW-0067">ATP-binding</keyword>
<comment type="function">
    <text evidence="14 19">Bifunctional enzyme that catalyzes the epimerization of the S- and R-forms of NAD(P)HX and the dehydration of the S-form of NAD(P)HX at the expense of ADP, which is converted to AMP. This allows the repair of both epimers of NAD(P)HX, a damaged form of NAD(P)H that is a result of enzymatic or heat-dependent hydration.</text>
</comment>
<comment type="catalytic activity">
    <reaction evidence="15 17 19">
        <text>(6S)-NADHX + ADP = AMP + phosphate + NADH + H(+)</text>
        <dbReference type="Rhea" id="RHEA:32223"/>
        <dbReference type="ChEBI" id="CHEBI:15378"/>
        <dbReference type="ChEBI" id="CHEBI:43474"/>
        <dbReference type="ChEBI" id="CHEBI:57945"/>
        <dbReference type="ChEBI" id="CHEBI:64074"/>
        <dbReference type="ChEBI" id="CHEBI:456215"/>
        <dbReference type="ChEBI" id="CHEBI:456216"/>
        <dbReference type="EC" id="4.2.1.136"/>
    </reaction>
</comment>
<evidence type="ECO:0000313" key="23">
    <source>
        <dbReference type="Proteomes" id="UP001224392"/>
    </source>
</evidence>
<reference evidence="22 23" key="1">
    <citation type="submission" date="2023-04" db="EMBL/GenBank/DDBJ databases">
        <title>Marinobulbifer ophiurae gen. nov., sp. Nov., isolate from tissue of brittle star Ophioplocus japonicus.</title>
        <authorList>
            <person name="Kawano K."/>
            <person name="Sawayama S."/>
            <person name="Nakagawa S."/>
        </authorList>
    </citation>
    <scope>NUCLEOTIDE SEQUENCE [LARGE SCALE GENOMIC DNA]</scope>
    <source>
        <strain evidence="22 23">NKW57</strain>
    </source>
</reference>
<feature type="binding site" evidence="18">
    <location>
        <position position="128"/>
    </location>
    <ligand>
        <name>K(+)</name>
        <dbReference type="ChEBI" id="CHEBI:29103"/>
    </ligand>
</feature>
<comment type="cofactor">
    <cofactor evidence="17">
        <name>Mg(2+)</name>
        <dbReference type="ChEBI" id="CHEBI:18420"/>
    </cofactor>
</comment>
<dbReference type="Pfam" id="PF03853">
    <property type="entry name" value="YjeF_N"/>
    <property type="match status" value="1"/>
</dbReference>
<keyword evidence="13" id="KW-0511">Multifunctional enzyme</keyword>
<dbReference type="CDD" id="cd01171">
    <property type="entry name" value="YXKO-related"/>
    <property type="match status" value="1"/>
</dbReference>
<evidence type="ECO:0000256" key="10">
    <source>
        <dbReference type="ARBA" id="ARBA00023027"/>
    </source>
</evidence>
<feature type="binding site" evidence="18">
    <location>
        <begin position="65"/>
        <end position="69"/>
    </location>
    <ligand>
        <name>(6S)-NADPHX</name>
        <dbReference type="ChEBI" id="CHEBI:64076"/>
    </ligand>
</feature>
<dbReference type="HAMAP" id="MF_01965">
    <property type="entry name" value="NADHX_dehydratase"/>
    <property type="match status" value="1"/>
</dbReference>
<feature type="binding site" evidence="17">
    <location>
        <position position="320"/>
    </location>
    <ligand>
        <name>(6S)-NADPHX</name>
        <dbReference type="ChEBI" id="CHEBI:64076"/>
    </ligand>
</feature>
<comment type="catalytic activity">
    <reaction evidence="16 17 19">
        <text>(6S)-NADPHX + ADP = AMP + phosphate + NADPH + H(+)</text>
        <dbReference type="Rhea" id="RHEA:32235"/>
        <dbReference type="ChEBI" id="CHEBI:15378"/>
        <dbReference type="ChEBI" id="CHEBI:43474"/>
        <dbReference type="ChEBI" id="CHEBI:57783"/>
        <dbReference type="ChEBI" id="CHEBI:64076"/>
        <dbReference type="ChEBI" id="CHEBI:456215"/>
        <dbReference type="ChEBI" id="CHEBI:456216"/>
        <dbReference type="EC" id="4.2.1.136"/>
    </reaction>
</comment>
<evidence type="ECO:0000256" key="17">
    <source>
        <dbReference type="HAMAP-Rule" id="MF_01965"/>
    </source>
</evidence>
<feature type="binding site" evidence="17">
    <location>
        <position position="435"/>
    </location>
    <ligand>
        <name>AMP</name>
        <dbReference type="ChEBI" id="CHEBI:456215"/>
    </ligand>
</feature>
<evidence type="ECO:0000256" key="5">
    <source>
        <dbReference type="ARBA" id="ARBA00022723"/>
    </source>
</evidence>
<dbReference type="InterPro" id="IPR000631">
    <property type="entry name" value="CARKD"/>
</dbReference>
<dbReference type="InterPro" id="IPR036652">
    <property type="entry name" value="YjeF_N_dom_sf"/>
</dbReference>
<keyword evidence="8 17" id="KW-0521">NADP</keyword>
<dbReference type="SUPFAM" id="SSF64153">
    <property type="entry name" value="YjeF N-terminal domain-like"/>
    <property type="match status" value="1"/>
</dbReference>
<comment type="caution">
    <text evidence="22">The sequence shown here is derived from an EMBL/GenBank/DDBJ whole genome shotgun (WGS) entry which is preliminary data.</text>
</comment>
<evidence type="ECO:0000256" key="7">
    <source>
        <dbReference type="ARBA" id="ARBA00022840"/>
    </source>
</evidence>
<dbReference type="SUPFAM" id="SSF53613">
    <property type="entry name" value="Ribokinase-like"/>
    <property type="match status" value="1"/>
</dbReference>
<keyword evidence="5 18" id="KW-0479">Metal-binding</keyword>
<feature type="binding site" evidence="17">
    <location>
        <position position="436"/>
    </location>
    <ligand>
        <name>(6S)-NADPHX</name>
        <dbReference type="ChEBI" id="CHEBI:64076"/>
    </ligand>
</feature>
<feature type="binding site" evidence="18">
    <location>
        <position position="66"/>
    </location>
    <ligand>
        <name>K(+)</name>
        <dbReference type="ChEBI" id="CHEBI:29103"/>
    </ligand>
</feature>
<comment type="similarity">
    <text evidence="4 19">In the C-terminal section; belongs to the NnrD/CARKD family.</text>
</comment>
<dbReference type="HAMAP" id="MF_01966">
    <property type="entry name" value="NADHX_epimerase"/>
    <property type="match status" value="1"/>
</dbReference>
<sequence>MQQDSPYFLSLYSAAAVRAMDSNAIDNIGISGSLLMKRAGRAVFEQLQVRWPDCKEITVYCGGGNNGGDGYVVAAIAAQRGLRARVAWLVAPDELKGDARAAMEFARQEGVEFLPRTQLDDPAGVLVDAMLGTGFSGELRAEFAASVQQVNSSGLPVIAADIPSGVEADTGHAPLAVRADCTVTFIGRKAGLYTGAGGACAGEIVFDDLGVPAEVREGLEPLAHQYGGGVHLAPRPADAHKNLYGTVLVVGGDSGYGGAAMIAAEASARTGAGLVRLATRPEHVNATLARVPEVMASGVVSGQELEPLLEAPSVIALGPGLGQRPWGEQMLARAGRAQAPLVVDADALNILAGGRVLAGVRRDDWVLTPHPGEAARLLGCSSAEIGRDRLGAAKALQEKFSGVVLLKGYGTVIAHKRGCEIVRAGNPGMASGGMGDLLTGIIAGLMAQGLSPLEAAYQGAWVHGEAADRVAAQGMRGMLATDLLPVVREIIG</sequence>
<evidence type="ECO:0000259" key="21">
    <source>
        <dbReference type="PROSITE" id="PS51385"/>
    </source>
</evidence>
<evidence type="ECO:0000259" key="20">
    <source>
        <dbReference type="PROSITE" id="PS51383"/>
    </source>
</evidence>
<dbReference type="Gene3D" id="3.40.50.10260">
    <property type="entry name" value="YjeF N-terminal domain"/>
    <property type="match status" value="1"/>
</dbReference>
<dbReference type="PROSITE" id="PS51385">
    <property type="entry name" value="YJEF_N"/>
    <property type="match status" value="1"/>
</dbReference>
<dbReference type="Gene3D" id="3.40.1190.20">
    <property type="match status" value="1"/>
</dbReference>
<evidence type="ECO:0000256" key="8">
    <source>
        <dbReference type="ARBA" id="ARBA00022857"/>
    </source>
</evidence>
<evidence type="ECO:0000256" key="19">
    <source>
        <dbReference type="PIRNR" id="PIRNR017184"/>
    </source>
</evidence>
<evidence type="ECO:0000256" key="6">
    <source>
        <dbReference type="ARBA" id="ARBA00022741"/>
    </source>
</evidence>
<feature type="binding site" evidence="17">
    <location>
        <position position="370"/>
    </location>
    <ligand>
        <name>(6S)-NADPHX</name>
        <dbReference type="ChEBI" id="CHEBI:64076"/>
    </ligand>
</feature>